<organism evidence="2 3">
    <name type="scientific">Limosilactobacillus walteri</name>
    <dbReference type="NCBI Taxonomy" id="2268022"/>
    <lineage>
        <taxon>Bacteria</taxon>
        <taxon>Bacillati</taxon>
        <taxon>Bacillota</taxon>
        <taxon>Bacilli</taxon>
        <taxon>Lactobacillales</taxon>
        <taxon>Lactobacillaceae</taxon>
        <taxon>Limosilactobacillus</taxon>
    </lineage>
</organism>
<comment type="similarity">
    <text evidence="1">Belongs to the ROK (NagC/XylR) family.</text>
</comment>
<comment type="caution">
    <text evidence="2">The sequence shown here is derived from an EMBL/GenBank/DDBJ whole genome shotgun (WGS) entry which is preliminary data.</text>
</comment>
<dbReference type="Gene3D" id="3.30.420.40">
    <property type="match status" value="2"/>
</dbReference>
<proteinExistence type="inferred from homology"/>
<dbReference type="Proteomes" id="UP000704341">
    <property type="component" value="Unassembled WGS sequence"/>
</dbReference>
<reference evidence="2 3" key="1">
    <citation type="submission" date="2018-07" db="EMBL/GenBank/DDBJ databases">
        <title>Phylogenomic Insights into understanding Host Adaptation of Lactobacillus reuteri by a novel species, Lactobacillus spp. M31.</title>
        <authorList>
            <person name="Sharma S."/>
            <person name="Patil P."/>
            <person name="Korpole S."/>
            <person name="Patil P.B."/>
        </authorList>
    </citation>
    <scope>NUCLEOTIDE SEQUENCE [LARGE SCALE GENOMIC DNA]</scope>
    <source>
        <strain evidence="2 3">M31</strain>
    </source>
</reference>
<evidence type="ECO:0000313" key="2">
    <source>
        <dbReference type="EMBL" id="MBD5805784.1"/>
    </source>
</evidence>
<dbReference type="InterPro" id="IPR000600">
    <property type="entry name" value="ROK"/>
</dbReference>
<dbReference type="EMBL" id="QORN01000005">
    <property type="protein sequence ID" value="MBD5805784.1"/>
    <property type="molecule type" value="Genomic_DNA"/>
</dbReference>
<dbReference type="PANTHER" id="PTHR18964">
    <property type="entry name" value="ROK (REPRESSOR, ORF, KINASE) FAMILY"/>
    <property type="match status" value="1"/>
</dbReference>
<sequence length="300" mass="32732">MQRQYLSIDIGGTEIKSALIDHSGNIFKKKHMPTPRQKEEFLGSLFRVINEVVNKITAVCISVPGIVNPAVGNVEFTGALGFMGHVNLAAYIESRVHCPVYVGNDANCATLAEMWLGNLDGIHNGAVITLGTSIGGGIVINDHLIHGPHFQAGELSAMIIDHDAPKLHYSTMGATTSAVKMIETIADTCDLTKRTDGRRVFEEINRHNPVAWSLFESFCHRIAVLILNVQTVVDLERVLIGGGISAQPILVEEIKHQFSLLQEGDYRLHDDVTMPEIMAAKFGNEANLLGALYGLLLTIE</sequence>
<accession>A0ABR8P451</accession>
<dbReference type="RefSeq" id="WP_191667540.1">
    <property type="nucleotide sequence ID" value="NZ_QORN01000005.1"/>
</dbReference>
<dbReference type="CDD" id="cd24152">
    <property type="entry name" value="ASKHA_NBD_ROK-like"/>
    <property type="match status" value="1"/>
</dbReference>
<name>A0ABR8P451_9LACO</name>
<protein>
    <submittedName>
        <fullName evidence="2">ROK family protein</fullName>
    </submittedName>
</protein>
<dbReference type="Pfam" id="PF00480">
    <property type="entry name" value="ROK"/>
    <property type="match status" value="1"/>
</dbReference>
<gene>
    <name evidence="2" type="ORF">DTK66_01445</name>
</gene>
<dbReference type="PANTHER" id="PTHR18964:SF170">
    <property type="entry name" value="SUGAR KINASE"/>
    <property type="match status" value="1"/>
</dbReference>
<dbReference type="InterPro" id="IPR043129">
    <property type="entry name" value="ATPase_NBD"/>
</dbReference>
<evidence type="ECO:0000313" key="3">
    <source>
        <dbReference type="Proteomes" id="UP000704341"/>
    </source>
</evidence>
<evidence type="ECO:0000256" key="1">
    <source>
        <dbReference type="ARBA" id="ARBA00006479"/>
    </source>
</evidence>
<keyword evidence="3" id="KW-1185">Reference proteome</keyword>
<dbReference type="SUPFAM" id="SSF53067">
    <property type="entry name" value="Actin-like ATPase domain"/>
    <property type="match status" value="1"/>
</dbReference>